<feature type="domain" description="DUF8212" evidence="3">
    <location>
        <begin position="239"/>
        <end position="302"/>
    </location>
</feature>
<feature type="domain" description="Heterokaryon incompatibility" evidence="2">
    <location>
        <begin position="24"/>
        <end position="108"/>
    </location>
</feature>
<dbReference type="PANTHER" id="PTHR10622">
    <property type="entry name" value="HET DOMAIN-CONTAINING PROTEIN"/>
    <property type="match status" value="1"/>
</dbReference>
<dbReference type="InterPro" id="IPR058525">
    <property type="entry name" value="DUF8212"/>
</dbReference>
<protein>
    <submittedName>
        <fullName evidence="4">Vegetative incompatibility protein HET-E-1</fullName>
    </submittedName>
</protein>
<evidence type="ECO:0000259" key="3">
    <source>
        <dbReference type="Pfam" id="PF26640"/>
    </source>
</evidence>
<dbReference type="OrthoDB" id="20872at2759"/>
<dbReference type="Proteomes" id="UP000326340">
    <property type="component" value="Unassembled WGS sequence"/>
</dbReference>
<feature type="region of interest" description="Disordered" evidence="1">
    <location>
        <begin position="327"/>
        <end position="376"/>
    </location>
</feature>
<dbReference type="PANTHER" id="PTHR10622:SF10">
    <property type="entry name" value="HET DOMAIN-CONTAINING PROTEIN"/>
    <property type="match status" value="1"/>
</dbReference>
<sequence length="482" mass="52706">MWLISTTTHELRMFAGAGPDVPPYAILSHTWGSDEVTFQDIHDLPLAASKAGFAKIRGCCVQAQRHDIAWAWVDSCCIDKTSSAELSEAINSMYAYYLHARVCFVYLDDVPPLNPASPLSSPMDQFPSLASSRWFTRGWTLQELIAPRRSIFYAADWSRLGTKGMHSSERPFIRALATISGIFESVLAKSRHPRDYSVAERMSWAAARRTTRDEDLAYCLMGLFGVSMPVLYGEGLASAFKRLQHHIIRTSPDESIFAWRADPARHVVDPYPGDPRRDSAARSSGLLADSPTAFARSHDVHQRALHSASPFRLFSMTNMGLSIVADLAPPPPLPTTGGGSPRGSPAAAAAAAHTRTPEPRPLVVMPIGASDRPTDASPRARVGIYLEPVLQTSSLMGQGQMFYRRVRCDEFCFAPRGEFPRGQQLDIYVLEDDQYAEMQFADRPSSPGPGPGAGGSPSIEARLLSLSPSASPRASPRLGMDT</sequence>
<evidence type="ECO:0000313" key="5">
    <source>
        <dbReference type="Proteomes" id="UP000326340"/>
    </source>
</evidence>
<organism evidence="4 5">
    <name type="scientific">Colletotrichum shisoi</name>
    <dbReference type="NCBI Taxonomy" id="2078593"/>
    <lineage>
        <taxon>Eukaryota</taxon>
        <taxon>Fungi</taxon>
        <taxon>Dikarya</taxon>
        <taxon>Ascomycota</taxon>
        <taxon>Pezizomycotina</taxon>
        <taxon>Sordariomycetes</taxon>
        <taxon>Hypocreomycetidae</taxon>
        <taxon>Glomerellales</taxon>
        <taxon>Glomerellaceae</taxon>
        <taxon>Colletotrichum</taxon>
        <taxon>Colletotrichum destructivum species complex</taxon>
    </lineage>
</organism>
<name>A0A5Q4BRM1_9PEZI</name>
<dbReference type="EMBL" id="PUHP01000487">
    <property type="protein sequence ID" value="TQN69682.1"/>
    <property type="molecule type" value="Genomic_DNA"/>
</dbReference>
<evidence type="ECO:0000313" key="4">
    <source>
        <dbReference type="EMBL" id="TQN69682.1"/>
    </source>
</evidence>
<dbReference type="AlphaFoldDB" id="A0A5Q4BRM1"/>
<accession>A0A5Q4BRM1</accession>
<dbReference type="InterPro" id="IPR010730">
    <property type="entry name" value="HET"/>
</dbReference>
<proteinExistence type="predicted"/>
<feature type="compositionally biased region" description="Low complexity" evidence="1">
    <location>
        <begin position="456"/>
        <end position="482"/>
    </location>
</feature>
<gene>
    <name evidence="4" type="primary">HET-E1-13</name>
    <name evidence="4" type="ORF">CSHISOI_05789</name>
</gene>
<dbReference type="Pfam" id="PF06985">
    <property type="entry name" value="HET"/>
    <property type="match status" value="1"/>
</dbReference>
<keyword evidence="5" id="KW-1185">Reference proteome</keyword>
<evidence type="ECO:0000256" key="1">
    <source>
        <dbReference type="SAM" id="MobiDB-lite"/>
    </source>
</evidence>
<feature type="compositionally biased region" description="Low complexity" evidence="1">
    <location>
        <begin position="342"/>
        <end position="354"/>
    </location>
</feature>
<evidence type="ECO:0000259" key="2">
    <source>
        <dbReference type="Pfam" id="PF06985"/>
    </source>
</evidence>
<comment type="caution">
    <text evidence="4">The sequence shown here is derived from an EMBL/GenBank/DDBJ whole genome shotgun (WGS) entry which is preliminary data.</text>
</comment>
<feature type="region of interest" description="Disordered" evidence="1">
    <location>
        <begin position="440"/>
        <end position="482"/>
    </location>
</feature>
<dbReference type="Pfam" id="PF26640">
    <property type="entry name" value="DUF8212"/>
    <property type="match status" value="1"/>
</dbReference>
<reference evidence="4 5" key="1">
    <citation type="journal article" date="2019" name="Sci. Rep.">
        <title>Colletotrichum shisoi sp. nov., an anthracnose pathogen of Perilla frutescens in Japan: molecular phylogenetic, morphological and genomic evidence.</title>
        <authorList>
            <person name="Gan P."/>
            <person name="Tsushima A."/>
            <person name="Hiroyama R."/>
            <person name="Narusaka M."/>
            <person name="Takano Y."/>
            <person name="Narusaka Y."/>
            <person name="Kawaradani M."/>
            <person name="Damm U."/>
            <person name="Shirasu K."/>
        </authorList>
    </citation>
    <scope>NUCLEOTIDE SEQUENCE [LARGE SCALE GENOMIC DNA]</scope>
    <source>
        <strain evidence="4 5">PG-2018a</strain>
    </source>
</reference>